<organism evidence="3 4">
    <name type="scientific">Gregarina niphandrodes</name>
    <name type="common">Septate eugregarine</name>
    <dbReference type="NCBI Taxonomy" id="110365"/>
    <lineage>
        <taxon>Eukaryota</taxon>
        <taxon>Sar</taxon>
        <taxon>Alveolata</taxon>
        <taxon>Apicomplexa</taxon>
        <taxon>Conoidasida</taxon>
        <taxon>Gregarinasina</taxon>
        <taxon>Eugregarinorida</taxon>
        <taxon>Gregarinidae</taxon>
        <taxon>Gregarina</taxon>
    </lineage>
</organism>
<dbReference type="GeneID" id="22912440"/>
<evidence type="ECO:0000256" key="1">
    <source>
        <dbReference type="SAM" id="MobiDB-lite"/>
    </source>
</evidence>
<dbReference type="Proteomes" id="UP000019763">
    <property type="component" value="Unassembled WGS sequence"/>
</dbReference>
<protein>
    <submittedName>
        <fullName evidence="3">Transmembrane protein</fullName>
    </submittedName>
</protein>
<evidence type="ECO:0000313" key="4">
    <source>
        <dbReference type="Proteomes" id="UP000019763"/>
    </source>
</evidence>
<keyword evidence="2" id="KW-0732">Signal</keyword>
<dbReference type="AlphaFoldDB" id="A0A023B7U1"/>
<keyword evidence="3" id="KW-0812">Transmembrane</keyword>
<evidence type="ECO:0000313" key="3">
    <source>
        <dbReference type="EMBL" id="EZG67806.1"/>
    </source>
</evidence>
<name>A0A023B7U1_GRENI</name>
<feature type="compositionally biased region" description="Polar residues" evidence="1">
    <location>
        <begin position="735"/>
        <end position="749"/>
    </location>
</feature>
<dbReference type="OMA" id="YTHASDE"/>
<feature type="signal peptide" evidence="2">
    <location>
        <begin position="1"/>
        <end position="19"/>
    </location>
</feature>
<dbReference type="InterPro" id="IPR010297">
    <property type="entry name" value="DUF900_hydrolase"/>
</dbReference>
<sequence>MVGYHVCVAFMAFLTSQLALPFARAYILRSDYFLSAWRAQLVIEPSEESPMATGPGLLTHSGSALRQTSSSLKGNGGSFRSYSTFTSPKRGLSMRSRSQYATIKTSISRISTNVSSVTIKACPFDCEGRNYWWRKKLWSFWRIIRLRPPICFCPQASYLPPNTIKTLCCAYCCIYVGQVDDLLRPHGLGVWVQGWGEEFGESLNGAWEFGRPIAPFASRQNTCGSGFTALRLGWMRFDFVSSDSRQQVYGGNTGNRTSDEALIPDNYEFGLLDVECSIFGKFFRKFPKFIYWKCPLNKTETLSRPALGLNNRLSSFSWLELERLRSRSKKKRTGIVSKATTVHNTPIPIEYPPCLDDEVSCSNDNVFSVNESSVPERGSSGSSSGLSVLENELQGTKDIYGSDETEQTRSMCSKGLEWVVERMLPYHIPPSPLEDTDINSNRSVTVKLDCEDKLVPQGWRRNSEPEADGRGLTMEPRDCRKRVRLVDFEDEAAWPQDYRTTVMDSPRPALGTEIGIRGWTRGSGPDFEGDTLEAMVFIHGYKTPLHEAPLLLGQLIALGGFPNKIKPFMFLWPAGTEVWHYYQARRASHHYLCQRALIMFLKSLANNRVKNVHILAHSMGSRLFLNSLKYANKEKLFIENYAKNESIDDSSTSSPRLNLLNLVFLHPEHYLDDFVLGGGYEATQRIASQTTVYTHASDEALASAELLSRGRRCMGKHPFGYVRVQRPQVPRSPMETRSTTSVTDGPTQLATDVPPAELAADAEYEWLDLDVIDCTYLDANVHGLRHCFFNINGSVVGDIRELLTQRNRAAARHNTLEKRDGNVYTFRTPPVELNSIFGM</sequence>
<gene>
    <name evidence="3" type="ORF">GNI_066350</name>
</gene>
<dbReference type="RefSeq" id="XP_011130155.1">
    <property type="nucleotide sequence ID" value="XM_011131853.1"/>
</dbReference>
<dbReference type="OrthoDB" id="10251508at2759"/>
<dbReference type="PANTHER" id="PTHR36513:SF1">
    <property type="entry name" value="TRANSMEMBRANE PROTEIN"/>
    <property type="match status" value="1"/>
</dbReference>
<dbReference type="eggNOG" id="ENOG502RMID">
    <property type="taxonomic scope" value="Eukaryota"/>
</dbReference>
<dbReference type="PANTHER" id="PTHR36513">
    <property type="entry name" value="ABC TRANSMEMBRANE TYPE-1 DOMAIN-CONTAINING PROTEIN"/>
    <property type="match status" value="1"/>
</dbReference>
<keyword evidence="3" id="KW-0472">Membrane</keyword>
<dbReference type="Pfam" id="PF05990">
    <property type="entry name" value="DUF900"/>
    <property type="match status" value="1"/>
</dbReference>
<dbReference type="VEuPathDB" id="CryptoDB:GNI_066350"/>
<dbReference type="EMBL" id="AFNH02000499">
    <property type="protein sequence ID" value="EZG67806.1"/>
    <property type="molecule type" value="Genomic_DNA"/>
</dbReference>
<feature type="region of interest" description="Disordered" evidence="1">
    <location>
        <begin position="729"/>
        <end position="749"/>
    </location>
</feature>
<reference evidence="3" key="1">
    <citation type="submission" date="2013-12" db="EMBL/GenBank/DDBJ databases">
        <authorList>
            <person name="Omoto C.K."/>
            <person name="Sibley D."/>
            <person name="Venepally P."/>
            <person name="Hadjithomas M."/>
            <person name="Karamycheva S."/>
            <person name="Brunk B."/>
            <person name="Roos D."/>
            <person name="Caler E."/>
            <person name="Lorenzi H."/>
        </authorList>
    </citation>
    <scope>NUCLEOTIDE SEQUENCE</scope>
</reference>
<feature type="chain" id="PRO_5001511538" evidence="2">
    <location>
        <begin position="20"/>
        <end position="839"/>
    </location>
</feature>
<keyword evidence="4" id="KW-1185">Reference proteome</keyword>
<evidence type="ECO:0000256" key="2">
    <source>
        <dbReference type="SAM" id="SignalP"/>
    </source>
</evidence>
<proteinExistence type="predicted"/>
<accession>A0A023B7U1</accession>
<comment type="caution">
    <text evidence="3">The sequence shown here is derived from an EMBL/GenBank/DDBJ whole genome shotgun (WGS) entry which is preliminary data.</text>
</comment>